<evidence type="ECO:0000313" key="3">
    <source>
        <dbReference type="Proteomes" id="UP001229421"/>
    </source>
</evidence>
<dbReference type="InterPro" id="IPR044974">
    <property type="entry name" value="Disease_R_plants"/>
</dbReference>
<proteinExistence type="predicted"/>
<dbReference type="PANTHER" id="PTHR11017">
    <property type="entry name" value="LEUCINE-RICH REPEAT-CONTAINING PROTEIN"/>
    <property type="match status" value="1"/>
</dbReference>
<dbReference type="InterPro" id="IPR032675">
    <property type="entry name" value="LRR_dom_sf"/>
</dbReference>
<comment type="caution">
    <text evidence="2">The sequence shown here is derived from an EMBL/GenBank/DDBJ whole genome shotgun (WGS) entry which is preliminary data.</text>
</comment>
<keyword evidence="3" id="KW-1185">Reference proteome</keyword>
<dbReference type="Proteomes" id="UP001229421">
    <property type="component" value="Unassembled WGS sequence"/>
</dbReference>
<evidence type="ECO:0000313" key="2">
    <source>
        <dbReference type="EMBL" id="KAK1427542.1"/>
    </source>
</evidence>
<dbReference type="AlphaFoldDB" id="A0AAD8KWE4"/>
<feature type="region of interest" description="Disordered" evidence="1">
    <location>
        <begin position="91"/>
        <end position="113"/>
    </location>
</feature>
<organism evidence="2 3">
    <name type="scientific">Tagetes erecta</name>
    <name type="common">African marigold</name>
    <dbReference type="NCBI Taxonomy" id="13708"/>
    <lineage>
        <taxon>Eukaryota</taxon>
        <taxon>Viridiplantae</taxon>
        <taxon>Streptophyta</taxon>
        <taxon>Embryophyta</taxon>
        <taxon>Tracheophyta</taxon>
        <taxon>Spermatophyta</taxon>
        <taxon>Magnoliopsida</taxon>
        <taxon>eudicotyledons</taxon>
        <taxon>Gunneridae</taxon>
        <taxon>Pentapetalae</taxon>
        <taxon>asterids</taxon>
        <taxon>campanulids</taxon>
        <taxon>Asterales</taxon>
        <taxon>Asteraceae</taxon>
        <taxon>Asteroideae</taxon>
        <taxon>Heliantheae alliance</taxon>
        <taxon>Tageteae</taxon>
        <taxon>Tagetes</taxon>
    </lineage>
</organism>
<dbReference type="EMBL" id="JAUHHV010000004">
    <property type="protein sequence ID" value="KAK1427542.1"/>
    <property type="molecule type" value="Genomic_DNA"/>
</dbReference>
<dbReference type="SUPFAM" id="SSF52047">
    <property type="entry name" value="RNI-like"/>
    <property type="match status" value="1"/>
</dbReference>
<dbReference type="SUPFAM" id="SSF52058">
    <property type="entry name" value="L domain-like"/>
    <property type="match status" value="1"/>
</dbReference>
<evidence type="ECO:0000256" key="1">
    <source>
        <dbReference type="SAM" id="MobiDB-lite"/>
    </source>
</evidence>
<protein>
    <submittedName>
        <fullName evidence="2">Uncharacterized protein</fullName>
    </submittedName>
</protein>
<dbReference type="Pfam" id="PF00560">
    <property type="entry name" value="LRR_1"/>
    <property type="match status" value="1"/>
</dbReference>
<gene>
    <name evidence="2" type="ORF">QVD17_16229</name>
</gene>
<accession>A0AAD8KWE4</accession>
<reference evidence="2" key="1">
    <citation type="journal article" date="2023" name="bioRxiv">
        <title>Improved chromosome-level genome assembly for marigold (Tagetes erecta).</title>
        <authorList>
            <person name="Jiang F."/>
            <person name="Yuan L."/>
            <person name="Wang S."/>
            <person name="Wang H."/>
            <person name="Xu D."/>
            <person name="Wang A."/>
            <person name="Fan W."/>
        </authorList>
    </citation>
    <scope>NUCLEOTIDE SEQUENCE</scope>
    <source>
        <strain evidence="2">WSJ</strain>
        <tissue evidence="2">Leaf</tissue>
    </source>
</reference>
<sequence length="504" mass="58971">MENHNIEVIQVTDFPFSFLSPPFFDMISNMKILKWLSVASPFSNELLKTVTRETETETERETPTFREREVRSSFFKRLHCCFSCRRRSKSEDEHERDQDQEQEQEQDSERQNSDQEFSQLMKRFILSNKGPSFLSIELRYINWEGYPNSPFPDNFQLMKLVILRFTCGLQKELWKDYKFLPRLKVLELIKMENLLSTPDFDGLPCLEKLTIRTCKKLKSIHPSLGRHTCLQDMYVSFCYEVIMCPTVFELGKLKTLEIMQCHRFEFPEIKSNMKSLVKLSLNQMGIDVLLSSVGEKRFPNLTSLELSYCYLNNKEANYHALQNLEEFKLYEFKQLKMLRGRDQCRNECLSWLSLVLSQSSSSLRKLDLSSCCLRDGEIPPHIGKLYNLRELSLGGNDFSRLDFSLLQLTKLKDLSLRNCKQLIELPELPSSLAKLDVAFCSSLKTIGDCYKNCEWLCQVEIRGMNLFIIYQGKTIEIILCFSNLKGLRLQGRSTLLLLEEQDTN</sequence>
<dbReference type="InterPro" id="IPR001611">
    <property type="entry name" value="Leu-rich_rpt"/>
</dbReference>
<dbReference type="PANTHER" id="PTHR11017:SF340">
    <property type="entry name" value="NB-ARC-RELATED"/>
    <property type="match status" value="1"/>
</dbReference>
<name>A0AAD8KWE4_TARER</name>
<dbReference type="GO" id="GO:0006952">
    <property type="term" value="P:defense response"/>
    <property type="evidence" value="ECO:0007669"/>
    <property type="project" value="InterPro"/>
</dbReference>
<dbReference type="Gene3D" id="3.80.10.10">
    <property type="entry name" value="Ribonuclease Inhibitor"/>
    <property type="match status" value="2"/>
</dbReference>